<evidence type="ECO:0000313" key="5">
    <source>
        <dbReference type="EMBL" id="MFC0686986.1"/>
    </source>
</evidence>
<dbReference type="Pfam" id="PF13432">
    <property type="entry name" value="TPR_16"/>
    <property type="match status" value="1"/>
</dbReference>
<dbReference type="InterPro" id="IPR024618">
    <property type="entry name" value="DUF3857"/>
</dbReference>
<dbReference type="Gene3D" id="3.10.620.30">
    <property type="match status" value="1"/>
</dbReference>
<dbReference type="SUPFAM" id="SSF54001">
    <property type="entry name" value="Cysteine proteinases"/>
    <property type="match status" value="1"/>
</dbReference>
<dbReference type="Pfam" id="PF13181">
    <property type="entry name" value="TPR_8"/>
    <property type="match status" value="1"/>
</dbReference>
<dbReference type="Pfam" id="PF12969">
    <property type="entry name" value="DUF3857"/>
    <property type="match status" value="1"/>
</dbReference>
<feature type="signal peptide" evidence="3">
    <location>
        <begin position="1"/>
        <end position="25"/>
    </location>
</feature>
<dbReference type="EMBL" id="JBHLTM010000079">
    <property type="protein sequence ID" value="MFC0686986.1"/>
    <property type="molecule type" value="Genomic_DNA"/>
</dbReference>
<dbReference type="InterPro" id="IPR050498">
    <property type="entry name" value="Ycf3"/>
</dbReference>
<dbReference type="PANTHER" id="PTHR44858">
    <property type="entry name" value="TETRATRICOPEPTIDE REPEAT PROTEIN 6"/>
    <property type="match status" value="1"/>
</dbReference>
<keyword evidence="1" id="KW-0677">Repeat</keyword>
<dbReference type="Proteomes" id="UP001589858">
    <property type="component" value="Unassembled WGS sequence"/>
</dbReference>
<dbReference type="SUPFAM" id="SSF48452">
    <property type="entry name" value="TPR-like"/>
    <property type="match status" value="1"/>
</dbReference>
<evidence type="ECO:0000256" key="2">
    <source>
        <dbReference type="ARBA" id="ARBA00022803"/>
    </source>
</evidence>
<reference evidence="5 6" key="1">
    <citation type="submission" date="2024-09" db="EMBL/GenBank/DDBJ databases">
        <authorList>
            <person name="Sun Q."/>
            <person name="Mori K."/>
        </authorList>
    </citation>
    <scope>NUCLEOTIDE SEQUENCE [LARGE SCALE GENOMIC DNA]</scope>
    <source>
        <strain evidence="5 6">CICC 11035S</strain>
    </source>
</reference>
<dbReference type="InterPro" id="IPR019734">
    <property type="entry name" value="TPR_rpt"/>
</dbReference>
<dbReference type="InterPro" id="IPR011990">
    <property type="entry name" value="TPR-like_helical_dom_sf"/>
</dbReference>
<gene>
    <name evidence="5" type="ORF">ACFFF8_20595</name>
</gene>
<dbReference type="Gene3D" id="2.60.40.3140">
    <property type="match status" value="1"/>
</dbReference>
<evidence type="ECO:0000256" key="1">
    <source>
        <dbReference type="ARBA" id="ARBA00022737"/>
    </source>
</evidence>
<protein>
    <submittedName>
        <fullName evidence="5">DUF3857 domain-containing protein</fullName>
    </submittedName>
</protein>
<proteinExistence type="predicted"/>
<accession>A0ABV6SDD3</accession>
<dbReference type="PANTHER" id="PTHR44858:SF1">
    <property type="entry name" value="UDP-N-ACETYLGLUCOSAMINE--PEPTIDE N-ACETYLGLUCOSAMINYLTRANSFERASE SPINDLY-RELATED"/>
    <property type="match status" value="1"/>
</dbReference>
<comment type="caution">
    <text evidence="5">The sequence shown here is derived from an EMBL/GenBank/DDBJ whole genome shotgun (WGS) entry which is preliminary data.</text>
</comment>
<feature type="domain" description="DUF3857" evidence="4">
    <location>
        <begin position="74"/>
        <end position="224"/>
    </location>
</feature>
<keyword evidence="3" id="KW-0732">Signal</keyword>
<name>A0ABV6SDD3_9SPHN</name>
<dbReference type="Gene3D" id="1.25.40.10">
    <property type="entry name" value="Tetratricopeptide repeat domain"/>
    <property type="match status" value="2"/>
</dbReference>
<keyword evidence="2" id="KW-0802">TPR repeat</keyword>
<evidence type="ECO:0000313" key="6">
    <source>
        <dbReference type="Proteomes" id="UP001589858"/>
    </source>
</evidence>
<sequence length="940" mass="101624">MYLGKVSRAALACAIVMSAPHPAFAGETILYQPSPAWVKIAALPPATGTSPATDAPPFSVFDSQQKVEGGQVWRYLDTAMRITSPEMLAQFSTVGAQWSPDQGDLIIHEIAIIRDGQTIDLVKGGMKLDVLRREEMLEQRQLNGVLSATAAIQGLRVGDTFRLRYSITQHDKVLGERVQSVVGLPARPLRIGSARLRAIWPVAENAKWQVLAKDVSATPVRRGDTMELELPLPLAKQPEMPDDAPARFRPLTVFELSTFKDWADVSRTFAPLYAAKGLIADGTPLAAEADRIAAASTDPLTRTQAALQLVQDKVRYLAVSMNGGNYTPQKPEETWQLRYGDCKAKTLLLLALLDRLGIEAEAVTANASGGAFDLPRHLPSAAVFDHVLVRAKLGGQNLWLDGTGIGARIEDIHDTPDLGYVLPLRSGGAEPELIETHANARPTLEMAIDYDESTSLDLPAVATAKITMHGASALGIGLAVNTLDAEQRDEMVRGQLTNLLGEGQYTDFAIETSTDTATTVLKGRGILTTAWSPRDRLMQRRVRSLLGNFAFAPDRARAEWREIPVVTQQPFSVVYHVTVKLPDAGKGYTLEGTPSFDTSVGGAHFVGKASLAGGVFTYDERQDTTGMEVPAARISADRALLAKAQAQLPQVLAPAEATRRWDLSSAASNSTQMAGINAVFAKTMAAKEPEAQPWLARASLRRGIGDYKGARDDLTRAIALSDDADSYLTRARTNRALGDRIAAMADARKAQELDPSSDPAADLVATLLIEDGKTDDARSLLDEKIALGGDGKRFWEMAKVEKIGLYADPAEALSMLDTLMTQRPQSPDLLNLACWIRGMRGIDVEAAVRQCSSAVELAASPTGPLDSRAVVWFRLGRFDDALHDLDAVIREAPSQAESRYMRGVVLAHLGRASESKSEIALARRLDPGVDALYTKLGIKP</sequence>
<dbReference type="InterPro" id="IPR038765">
    <property type="entry name" value="Papain-like_cys_pep_sf"/>
</dbReference>
<dbReference type="RefSeq" id="WP_267219312.1">
    <property type="nucleotide sequence ID" value="NZ_JAPCWC010000003.1"/>
</dbReference>
<feature type="chain" id="PRO_5047538494" evidence="3">
    <location>
        <begin position="26"/>
        <end position="940"/>
    </location>
</feature>
<dbReference type="SMART" id="SM00028">
    <property type="entry name" value="TPR"/>
    <property type="match status" value="4"/>
</dbReference>
<keyword evidence="6" id="KW-1185">Reference proteome</keyword>
<organism evidence="5 6">
    <name type="scientific">Novosphingobium clariflavum</name>
    <dbReference type="NCBI Taxonomy" id="2029884"/>
    <lineage>
        <taxon>Bacteria</taxon>
        <taxon>Pseudomonadati</taxon>
        <taxon>Pseudomonadota</taxon>
        <taxon>Alphaproteobacteria</taxon>
        <taxon>Sphingomonadales</taxon>
        <taxon>Sphingomonadaceae</taxon>
        <taxon>Novosphingobium</taxon>
    </lineage>
</organism>
<evidence type="ECO:0000256" key="3">
    <source>
        <dbReference type="SAM" id="SignalP"/>
    </source>
</evidence>
<evidence type="ECO:0000259" key="4">
    <source>
        <dbReference type="Pfam" id="PF12969"/>
    </source>
</evidence>